<reference evidence="2 3" key="1">
    <citation type="submission" date="2016-10" db="EMBL/GenBank/DDBJ databases">
        <title>Draft genome sequence of Coniochaeta ligniaria NRRL30616, a lignocellulolytic fungus for bioabatement of inhibitors in plant biomass hydrolysates.</title>
        <authorList>
            <consortium name="DOE Joint Genome Institute"/>
            <person name="Jimenez D.J."/>
            <person name="Hector R.E."/>
            <person name="Riley R."/>
            <person name="Sun H."/>
            <person name="Grigoriev I.V."/>
            <person name="Van Elsas J.D."/>
            <person name="Nichols N.N."/>
        </authorList>
    </citation>
    <scope>NUCLEOTIDE SEQUENCE [LARGE SCALE GENOMIC DNA]</scope>
    <source>
        <strain evidence="2 3">NRRL 30616</strain>
    </source>
</reference>
<feature type="compositionally biased region" description="Polar residues" evidence="1">
    <location>
        <begin position="1"/>
        <end position="10"/>
    </location>
</feature>
<feature type="compositionally biased region" description="Polar residues" evidence="1">
    <location>
        <begin position="25"/>
        <end position="37"/>
    </location>
</feature>
<dbReference type="AlphaFoldDB" id="A0A1J7J1W8"/>
<evidence type="ECO:0000256" key="1">
    <source>
        <dbReference type="SAM" id="MobiDB-lite"/>
    </source>
</evidence>
<dbReference type="OrthoDB" id="5151015at2759"/>
<feature type="compositionally biased region" description="Low complexity" evidence="1">
    <location>
        <begin position="52"/>
        <end position="62"/>
    </location>
</feature>
<organism evidence="2 3">
    <name type="scientific">Coniochaeta ligniaria NRRL 30616</name>
    <dbReference type="NCBI Taxonomy" id="1408157"/>
    <lineage>
        <taxon>Eukaryota</taxon>
        <taxon>Fungi</taxon>
        <taxon>Dikarya</taxon>
        <taxon>Ascomycota</taxon>
        <taxon>Pezizomycotina</taxon>
        <taxon>Sordariomycetes</taxon>
        <taxon>Sordariomycetidae</taxon>
        <taxon>Coniochaetales</taxon>
        <taxon>Coniochaetaceae</taxon>
        <taxon>Coniochaeta</taxon>
    </lineage>
</organism>
<feature type="compositionally biased region" description="Low complexity" evidence="1">
    <location>
        <begin position="90"/>
        <end position="102"/>
    </location>
</feature>
<feature type="compositionally biased region" description="Low complexity" evidence="1">
    <location>
        <begin position="127"/>
        <end position="138"/>
    </location>
</feature>
<name>A0A1J7J1W8_9PEZI</name>
<evidence type="ECO:0000313" key="2">
    <source>
        <dbReference type="EMBL" id="OIW33371.1"/>
    </source>
</evidence>
<sequence>MPEQVQPQRRASTSASPTAKSPDSNVSPRTQAAQPVSQPGDYFSTRRDGNNKKNNGTPGGVKFASLPTTTSRSAQIFDQNSPNFHRGSIASSASPATTAQSPDEQGDRGSLRRASDASFSLSQPDYSLSRKSSVASVSFRPPQDPSLPQGAQRKTDGQRLRASSPEPVR</sequence>
<proteinExistence type="predicted"/>
<keyword evidence="3" id="KW-1185">Reference proteome</keyword>
<evidence type="ECO:0000313" key="3">
    <source>
        <dbReference type="Proteomes" id="UP000182658"/>
    </source>
</evidence>
<dbReference type="Proteomes" id="UP000182658">
    <property type="component" value="Unassembled WGS sequence"/>
</dbReference>
<feature type="compositionally biased region" description="Low complexity" evidence="1">
    <location>
        <begin position="11"/>
        <end position="24"/>
    </location>
</feature>
<dbReference type="InParanoid" id="A0A1J7J1W8"/>
<feature type="compositionally biased region" description="Polar residues" evidence="1">
    <location>
        <begin position="117"/>
        <end position="126"/>
    </location>
</feature>
<feature type="compositionally biased region" description="Polar residues" evidence="1">
    <location>
        <begin position="66"/>
        <end position="83"/>
    </location>
</feature>
<protein>
    <submittedName>
        <fullName evidence="2">Uncharacterized protein</fullName>
    </submittedName>
</protein>
<feature type="compositionally biased region" description="Basic and acidic residues" evidence="1">
    <location>
        <begin position="105"/>
        <end position="115"/>
    </location>
</feature>
<dbReference type="EMBL" id="KV875094">
    <property type="protein sequence ID" value="OIW33371.1"/>
    <property type="molecule type" value="Genomic_DNA"/>
</dbReference>
<accession>A0A1J7J1W8</accession>
<gene>
    <name evidence="2" type="ORF">CONLIGDRAFT_640505</name>
</gene>
<feature type="region of interest" description="Disordered" evidence="1">
    <location>
        <begin position="1"/>
        <end position="169"/>
    </location>
</feature>